<keyword evidence="6" id="KW-1015">Disulfide bond</keyword>
<sequence length="250" mass="26511">MRFLSLLFALCLTAAASGKPPQQRIIGGSSTSISNYPFAVAVLNNNRLTCGGVIVNNRSVLTVAHCIRGSSASAWRLRVGSSSANSGGTVYNVNRLIIHPNYQVFYTNNVGILRTSSSIGFGNNVQAGRFAGASYTVSDNQAVWTYGWGATSPTGSMSNQLRHVQIRTVNQQTCRANYNIISMSVTANEICAGNLAQGGQDPCNGDFGGALLHSGNVIGISSWGSTCGFRGYPAVYVRIPSYINWILANA</sequence>
<dbReference type="PRINTS" id="PR00722">
    <property type="entry name" value="CHYMOTRYPSIN"/>
</dbReference>
<dbReference type="CDD" id="cd00190">
    <property type="entry name" value="Tryp_SPc"/>
    <property type="match status" value="1"/>
</dbReference>
<evidence type="ECO:0000256" key="5">
    <source>
        <dbReference type="ARBA" id="ARBA00022825"/>
    </source>
</evidence>
<evidence type="ECO:0000256" key="6">
    <source>
        <dbReference type="ARBA" id="ARBA00023157"/>
    </source>
</evidence>
<dbReference type="InterPro" id="IPR009003">
    <property type="entry name" value="Peptidase_S1_PA"/>
</dbReference>
<dbReference type="AlphaFoldDB" id="A0AAU9USJ8"/>
<dbReference type="Gene3D" id="2.40.10.10">
    <property type="entry name" value="Trypsin-like serine proteases"/>
    <property type="match status" value="1"/>
</dbReference>
<evidence type="ECO:0000256" key="2">
    <source>
        <dbReference type="ARBA" id="ARBA00007664"/>
    </source>
</evidence>
<comment type="similarity">
    <text evidence="2">Belongs to the peptidase S1 family.</text>
</comment>
<dbReference type="GO" id="GO:0005576">
    <property type="term" value="C:extracellular region"/>
    <property type="evidence" value="ECO:0007669"/>
    <property type="project" value="UniProtKB-SubCell"/>
</dbReference>
<evidence type="ECO:0000313" key="10">
    <source>
        <dbReference type="Proteomes" id="UP001153954"/>
    </source>
</evidence>
<dbReference type="Proteomes" id="UP001153954">
    <property type="component" value="Unassembled WGS sequence"/>
</dbReference>
<dbReference type="PANTHER" id="PTHR24276">
    <property type="entry name" value="POLYSERASE-RELATED"/>
    <property type="match status" value="1"/>
</dbReference>
<keyword evidence="3" id="KW-0645">Protease</keyword>
<feature type="domain" description="Peptidase S1" evidence="8">
    <location>
        <begin position="25"/>
        <end position="250"/>
    </location>
</feature>
<evidence type="ECO:0000256" key="4">
    <source>
        <dbReference type="ARBA" id="ARBA00022801"/>
    </source>
</evidence>
<dbReference type="InterPro" id="IPR050430">
    <property type="entry name" value="Peptidase_S1"/>
</dbReference>
<dbReference type="FunFam" id="2.40.10.10:FF:000036">
    <property type="entry name" value="Trypsin beta"/>
    <property type="match status" value="1"/>
</dbReference>
<reference evidence="9" key="1">
    <citation type="submission" date="2022-03" db="EMBL/GenBank/DDBJ databases">
        <authorList>
            <person name="Tunstrom K."/>
        </authorList>
    </citation>
    <scope>NUCLEOTIDE SEQUENCE</scope>
</reference>
<keyword evidence="7" id="KW-0732">Signal</keyword>
<proteinExistence type="inferred from homology"/>
<keyword evidence="10" id="KW-1185">Reference proteome</keyword>
<evidence type="ECO:0000256" key="7">
    <source>
        <dbReference type="SAM" id="SignalP"/>
    </source>
</evidence>
<dbReference type="SMART" id="SM00020">
    <property type="entry name" value="Tryp_SPc"/>
    <property type="match status" value="1"/>
</dbReference>
<name>A0AAU9USJ8_EUPED</name>
<keyword evidence="5" id="KW-0720">Serine protease</keyword>
<protein>
    <recommendedName>
        <fullName evidence="8">Peptidase S1 domain-containing protein</fullName>
    </recommendedName>
</protein>
<dbReference type="InterPro" id="IPR043504">
    <property type="entry name" value="Peptidase_S1_PA_chymotrypsin"/>
</dbReference>
<dbReference type="InterPro" id="IPR001254">
    <property type="entry name" value="Trypsin_dom"/>
</dbReference>
<evidence type="ECO:0000313" key="9">
    <source>
        <dbReference type="EMBL" id="CAH2102634.1"/>
    </source>
</evidence>
<feature type="signal peptide" evidence="7">
    <location>
        <begin position="1"/>
        <end position="18"/>
    </location>
</feature>
<dbReference type="PROSITE" id="PS50240">
    <property type="entry name" value="TRYPSIN_DOM"/>
    <property type="match status" value="1"/>
</dbReference>
<comment type="caution">
    <text evidence="9">The sequence shown here is derived from an EMBL/GenBank/DDBJ whole genome shotgun (WGS) entry which is preliminary data.</text>
</comment>
<dbReference type="GO" id="GO:0006508">
    <property type="term" value="P:proteolysis"/>
    <property type="evidence" value="ECO:0007669"/>
    <property type="project" value="UniProtKB-KW"/>
</dbReference>
<evidence type="ECO:0000256" key="1">
    <source>
        <dbReference type="ARBA" id="ARBA00004239"/>
    </source>
</evidence>
<organism evidence="9 10">
    <name type="scientific">Euphydryas editha</name>
    <name type="common">Edith's checkerspot</name>
    <dbReference type="NCBI Taxonomy" id="104508"/>
    <lineage>
        <taxon>Eukaryota</taxon>
        <taxon>Metazoa</taxon>
        <taxon>Ecdysozoa</taxon>
        <taxon>Arthropoda</taxon>
        <taxon>Hexapoda</taxon>
        <taxon>Insecta</taxon>
        <taxon>Pterygota</taxon>
        <taxon>Neoptera</taxon>
        <taxon>Endopterygota</taxon>
        <taxon>Lepidoptera</taxon>
        <taxon>Glossata</taxon>
        <taxon>Ditrysia</taxon>
        <taxon>Papilionoidea</taxon>
        <taxon>Nymphalidae</taxon>
        <taxon>Nymphalinae</taxon>
        <taxon>Euphydryas</taxon>
    </lineage>
</organism>
<dbReference type="InterPro" id="IPR001314">
    <property type="entry name" value="Peptidase_S1A"/>
</dbReference>
<accession>A0AAU9USJ8</accession>
<keyword evidence="4" id="KW-0378">Hydrolase</keyword>
<evidence type="ECO:0000256" key="3">
    <source>
        <dbReference type="ARBA" id="ARBA00022670"/>
    </source>
</evidence>
<comment type="subcellular location">
    <subcellularLocation>
        <location evidence="1">Secreted</location>
        <location evidence="1">Extracellular space</location>
    </subcellularLocation>
</comment>
<dbReference type="PANTHER" id="PTHR24276:SF91">
    <property type="entry name" value="AT26814P-RELATED"/>
    <property type="match status" value="1"/>
</dbReference>
<dbReference type="GO" id="GO:0004252">
    <property type="term" value="F:serine-type endopeptidase activity"/>
    <property type="evidence" value="ECO:0007669"/>
    <property type="project" value="InterPro"/>
</dbReference>
<evidence type="ECO:0000259" key="8">
    <source>
        <dbReference type="PROSITE" id="PS50240"/>
    </source>
</evidence>
<dbReference type="EMBL" id="CAKOGL010000025">
    <property type="protein sequence ID" value="CAH2102634.1"/>
    <property type="molecule type" value="Genomic_DNA"/>
</dbReference>
<feature type="chain" id="PRO_5044009697" description="Peptidase S1 domain-containing protein" evidence="7">
    <location>
        <begin position="19"/>
        <end position="250"/>
    </location>
</feature>
<dbReference type="Pfam" id="PF00089">
    <property type="entry name" value="Trypsin"/>
    <property type="match status" value="1"/>
</dbReference>
<dbReference type="SUPFAM" id="SSF50494">
    <property type="entry name" value="Trypsin-like serine proteases"/>
    <property type="match status" value="1"/>
</dbReference>
<gene>
    <name evidence="9" type="ORF">EEDITHA_LOCUS17232</name>
</gene>